<gene>
    <name evidence="1" type="ORF">GCM10023147_37390</name>
</gene>
<comment type="caution">
    <text evidence="1">The sequence shown here is derived from an EMBL/GenBank/DDBJ whole genome shotgun (WGS) entry which is preliminary data.</text>
</comment>
<dbReference type="EMBL" id="BAABFR010000072">
    <property type="protein sequence ID" value="GAA4399668.1"/>
    <property type="molecule type" value="Genomic_DNA"/>
</dbReference>
<evidence type="ECO:0000313" key="2">
    <source>
        <dbReference type="Proteomes" id="UP001500635"/>
    </source>
</evidence>
<proteinExistence type="predicted"/>
<dbReference type="Proteomes" id="UP001500635">
    <property type="component" value="Unassembled WGS sequence"/>
</dbReference>
<organism evidence="1 2">
    <name type="scientific">Tsukamurella soli</name>
    <dbReference type="NCBI Taxonomy" id="644556"/>
    <lineage>
        <taxon>Bacteria</taxon>
        <taxon>Bacillati</taxon>
        <taxon>Actinomycetota</taxon>
        <taxon>Actinomycetes</taxon>
        <taxon>Mycobacteriales</taxon>
        <taxon>Tsukamurellaceae</taxon>
        <taxon>Tsukamurella</taxon>
    </lineage>
</organism>
<keyword evidence="2" id="KW-1185">Reference proteome</keyword>
<protein>
    <submittedName>
        <fullName evidence="1">Uncharacterized protein</fullName>
    </submittedName>
</protein>
<reference evidence="2" key="1">
    <citation type="journal article" date="2019" name="Int. J. Syst. Evol. Microbiol.">
        <title>The Global Catalogue of Microorganisms (GCM) 10K type strain sequencing project: providing services to taxonomists for standard genome sequencing and annotation.</title>
        <authorList>
            <consortium name="The Broad Institute Genomics Platform"/>
            <consortium name="The Broad Institute Genome Sequencing Center for Infectious Disease"/>
            <person name="Wu L."/>
            <person name="Ma J."/>
        </authorList>
    </citation>
    <scope>NUCLEOTIDE SEQUENCE [LARGE SCALE GENOMIC DNA]</scope>
    <source>
        <strain evidence="2">JCM 17688</strain>
    </source>
</reference>
<name>A0ABP8K3E2_9ACTN</name>
<accession>A0ABP8K3E2</accession>
<evidence type="ECO:0000313" key="1">
    <source>
        <dbReference type="EMBL" id="GAA4399668.1"/>
    </source>
</evidence>
<sequence length="117" mass="12701">MDLDDLFGDDGLTGPLIEVGVLRELSDVDPFGDPLDGGIRFSHTICGLLEWDDTSSQYDYGSTDTVTGTLYCRTNEDVLASDHLDVPGEPGVFRVQGRPQRWRAGVVVKFKAAGKAP</sequence>